<dbReference type="Gramene" id="Solyc01g028983.1.1">
    <property type="protein sequence ID" value="Solyc01g028983.1.1"/>
    <property type="gene ID" value="Solyc01g028983.1"/>
</dbReference>
<dbReference type="Proteomes" id="UP000004994">
    <property type="component" value="Chromosome 1"/>
</dbReference>
<evidence type="ECO:0000313" key="2">
    <source>
        <dbReference type="Proteomes" id="UP000004994"/>
    </source>
</evidence>
<evidence type="ECO:0000313" key="1">
    <source>
        <dbReference type="EnsemblPlants" id="Solyc01g028983.1.1"/>
    </source>
</evidence>
<dbReference type="InParanoid" id="A0A3Q7ECI6"/>
<dbReference type="AlphaFoldDB" id="A0A3Q7ECI6"/>
<name>A0A3Q7ECI6_SOLLC</name>
<dbReference type="EnsemblPlants" id="Solyc01g028983.1.1">
    <property type="protein sequence ID" value="Solyc01g028983.1.1"/>
    <property type="gene ID" value="Solyc01g028983.1"/>
</dbReference>
<accession>A0A3Q7ECI6</accession>
<reference evidence="1" key="2">
    <citation type="submission" date="2019-01" db="UniProtKB">
        <authorList>
            <consortium name="EnsemblPlants"/>
        </authorList>
    </citation>
    <scope>IDENTIFICATION</scope>
    <source>
        <strain evidence="1">cv. Heinz 1706</strain>
    </source>
</reference>
<reference evidence="1" key="1">
    <citation type="journal article" date="2012" name="Nature">
        <title>The tomato genome sequence provides insights into fleshy fruit evolution.</title>
        <authorList>
            <consortium name="Tomato Genome Consortium"/>
        </authorList>
    </citation>
    <scope>NUCLEOTIDE SEQUENCE [LARGE SCALE GENOMIC DNA]</scope>
    <source>
        <strain evidence="1">cv. Heinz 1706</strain>
    </source>
</reference>
<organism evidence="1">
    <name type="scientific">Solanum lycopersicum</name>
    <name type="common">Tomato</name>
    <name type="synonym">Lycopersicon esculentum</name>
    <dbReference type="NCBI Taxonomy" id="4081"/>
    <lineage>
        <taxon>Eukaryota</taxon>
        <taxon>Viridiplantae</taxon>
        <taxon>Streptophyta</taxon>
        <taxon>Embryophyta</taxon>
        <taxon>Tracheophyta</taxon>
        <taxon>Spermatophyta</taxon>
        <taxon>Magnoliopsida</taxon>
        <taxon>eudicotyledons</taxon>
        <taxon>Gunneridae</taxon>
        <taxon>Pentapetalae</taxon>
        <taxon>asterids</taxon>
        <taxon>lamiids</taxon>
        <taxon>Solanales</taxon>
        <taxon>Solanaceae</taxon>
        <taxon>Solanoideae</taxon>
        <taxon>Solaneae</taxon>
        <taxon>Solanum</taxon>
        <taxon>Solanum subgen. Lycopersicon</taxon>
    </lineage>
</organism>
<proteinExistence type="predicted"/>
<keyword evidence="2" id="KW-1185">Reference proteome</keyword>
<sequence length="130" mass="15061">MLGPLFDMLRSCYSLANAQMVWFTVQVCVIFSEKWWLFRKITFSSSLLKASGYSLDDTEALEVVVKHELQRDKLSVQCRHSFWRGVKVEIGGSTPSPNNFDPPRPSKKLEFIQRNTTSWGRSSPIWDWLS</sequence>
<protein>
    <submittedName>
        <fullName evidence="1">Uncharacterized protein</fullName>
    </submittedName>
</protein>